<evidence type="ECO:0000313" key="12">
    <source>
        <dbReference type="Proteomes" id="UP001372338"/>
    </source>
</evidence>
<dbReference type="GO" id="GO:0006869">
    <property type="term" value="P:lipid transport"/>
    <property type="evidence" value="ECO:0007669"/>
    <property type="project" value="InterPro"/>
</dbReference>
<comment type="similarity">
    <text evidence="2">Belongs to the plant LTP family.</text>
</comment>
<dbReference type="SMART" id="SM00499">
    <property type="entry name" value="AAI"/>
    <property type="match status" value="1"/>
</dbReference>
<dbReference type="InterPro" id="IPR016140">
    <property type="entry name" value="Bifunc_inhib/LTP/seed_store"/>
</dbReference>
<dbReference type="SUPFAM" id="SSF47699">
    <property type="entry name" value="Bifunctional inhibitor/lipid-transfer protein/seed storage 2S albumin"/>
    <property type="match status" value="1"/>
</dbReference>
<dbReference type="PRINTS" id="PR00382">
    <property type="entry name" value="LIPIDTRNSFER"/>
</dbReference>
<gene>
    <name evidence="11" type="ORF">RIF29_19783</name>
</gene>
<dbReference type="Gene3D" id="1.10.110.10">
    <property type="entry name" value="Plant lipid-transfer and hydrophobic proteins"/>
    <property type="match status" value="1"/>
</dbReference>
<evidence type="ECO:0000256" key="8">
    <source>
        <dbReference type="ARBA" id="ARBA00023288"/>
    </source>
</evidence>
<comment type="caution">
    <text evidence="11">The sequence shown here is derived from an EMBL/GenBank/DDBJ whole genome shotgun (WGS) entry which is preliminary data.</text>
</comment>
<evidence type="ECO:0000259" key="10">
    <source>
        <dbReference type="SMART" id="SM00499"/>
    </source>
</evidence>
<reference evidence="11 12" key="1">
    <citation type="submission" date="2024-01" db="EMBL/GenBank/DDBJ databases">
        <title>The genomes of 5 underutilized Papilionoideae crops provide insights into root nodulation and disease resistanc.</title>
        <authorList>
            <person name="Yuan L."/>
        </authorList>
    </citation>
    <scope>NUCLEOTIDE SEQUENCE [LARGE SCALE GENOMIC DNA]</scope>
    <source>
        <strain evidence="11">ZHUSHIDOU_FW_LH</strain>
        <tissue evidence="11">Leaf</tissue>
    </source>
</reference>
<dbReference type="InterPro" id="IPR036312">
    <property type="entry name" value="Bifun_inhib/LTP/seed_sf"/>
</dbReference>
<evidence type="ECO:0000256" key="1">
    <source>
        <dbReference type="ARBA" id="ARBA00004609"/>
    </source>
</evidence>
<keyword evidence="6" id="KW-1015">Disulfide bond</keyword>
<evidence type="ECO:0000256" key="6">
    <source>
        <dbReference type="ARBA" id="ARBA00023157"/>
    </source>
</evidence>
<evidence type="ECO:0000256" key="5">
    <source>
        <dbReference type="ARBA" id="ARBA00022729"/>
    </source>
</evidence>
<evidence type="ECO:0000313" key="11">
    <source>
        <dbReference type="EMBL" id="KAK7267119.1"/>
    </source>
</evidence>
<organism evidence="11 12">
    <name type="scientific">Crotalaria pallida</name>
    <name type="common">Smooth rattlebox</name>
    <name type="synonym">Crotalaria striata</name>
    <dbReference type="NCBI Taxonomy" id="3830"/>
    <lineage>
        <taxon>Eukaryota</taxon>
        <taxon>Viridiplantae</taxon>
        <taxon>Streptophyta</taxon>
        <taxon>Embryophyta</taxon>
        <taxon>Tracheophyta</taxon>
        <taxon>Spermatophyta</taxon>
        <taxon>Magnoliopsida</taxon>
        <taxon>eudicotyledons</taxon>
        <taxon>Gunneridae</taxon>
        <taxon>Pentapetalae</taxon>
        <taxon>rosids</taxon>
        <taxon>fabids</taxon>
        <taxon>Fabales</taxon>
        <taxon>Fabaceae</taxon>
        <taxon>Papilionoideae</taxon>
        <taxon>50 kb inversion clade</taxon>
        <taxon>genistoids sensu lato</taxon>
        <taxon>core genistoids</taxon>
        <taxon>Crotalarieae</taxon>
        <taxon>Crotalaria</taxon>
    </lineage>
</organism>
<dbReference type="Proteomes" id="UP001372338">
    <property type="component" value="Unassembled WGS sequence"/>
</dbReference>
<keyword evidence="4" id="KW-0472">Membrane</keyword>
<dbReference type="InterPro" id="IPR000528">
    <property type="entry name" value="Plant_nsLTP"/>
</dbReference>
<evidence type="ECO:0000256" key="4">
    <source>
        <dbReference type="ARBA" id="ARBA00022622"/>
    </source>
</evidence>
<evidence type="ECO:0000256" key="7">
    <source>
        <dbReference type="ARBA" id="ARBA00023180"/>
    </source>
</evidence>
<dbReference type="GO" id="GO:0098552">
    <property type="term" value="C:side of membrane"/>
    <property type="evidence" value="ECO:0007669"/>
    <property type="project" value="UniProtKB-KW"/>
</dbReference>
<keyword evidence="4" id="KW-0336">GPI-anchor</keyword>
<proteinExistence type="inferred from homology"/>
<name>A0AAN9F037_CROPI</name>
<protein>
    <recommendedName>
        <fullName evidence="10">Bifunctional inhibitor/plant lipid transfer protein/seed storage helical domain-containing protein</fullName>
    </recommendedName>
</protein>
<feature type="signal peptide" evidence="9">
    <location>
        <begin position="1"/>
        <end position="25"/>
    </location>
</feature>
<keyword evidence="5 9" id="KW-0732">Signal</keyword>
<accession>A0AAN9F037</accession>
<dbReference type="EMBL" id="JAYWIO010000004">
    <property type="protein sequence ID" value="KAK7267119.1"/>
    <property type="molecule type" value="Genomic_DNA"/>
</dbReference>
<feature type="chain" id="PRO_5042905724" description="Bifunctional inhibitor/plant lipid transfer protein/seed storage helical domain-containing protein" evidence="9">
    <location>
        <begin position="26"/>
        <end position="150"/>
    </location>
</feature>
<dbReference type="CDD" id="cd00010">
    <property type="entry name" value="AAI_LTSS"/>
    <property type="match status" value="1"/>
</dbReference>
<dbReference type="GO" id="GO:0005886">
    <property type="term" value="C:plasma membrane"/>
    <property type="evidence" value="ECO:0007669"/>
    <property type="project" value="UniProtKB-SubCell"/>
</dbReference>
<dbReference type="AlphaFoldDB" id="A0AAN9F037"/>
<feature type="domain" description="Bifunctional inhibitor/plant lipid transfer protein/seed storage helical" evidence="10">
    <location>
        <begin position="24"/>
        <end position="104"/>
    </location>
</feature>
<dbReference type="Pfam" id="PF14368">
    <property type="entry name" value="LTP_2"/>
    <property type="match status" value="1"/>
</dbReference>
<comment type="subcellular location">
    <subcellularLocation>
        <location evidence="1">Cell membrane</location>
        <topology evidence="1">Lipid-anchor</topology>
        <topology evidence="1">GPI-anchor</topology>
    </subcellularLocation>
</comment>
<dbReference type="PANTHER" id="PTHR33044">
    <property type="entry name" value="BIFUNCTIONAL INHIBITOR/LIPID-TRANSFER PROTEIN/SEED STORAGE 2S ALBUMIN SUPERFAMILY PROTEIN-RELATED"/>
    <property type="match status" value="1"/>
</dbReference>
<dbReference type="InterPro" id="IPR043325">
    <property type="entry name" value="LTSS"/>
</dbReference>
<evidence type="ECO:0000256" key="2">
    <source>
        <dbReference type="ARBA" id="ARBA00009748"/>
    </source>
</evidence>
<keyword evidence="12" id="KW-1185">Reference proteome</keyword>
<sequence length="150" mass="15970">METKSMALCYISLIVLITWVSKGCAQDSSCLNQLAPCLSYLNGTRDPPDSCCDPLKSVIESSPQCLCSLISNNGARQAEKAGININEAQKLPGKCGQHINPLSCLTNSPGSINSDHNSATKLMHVSQGLIMTSALSIYSTHIISINIGIF</sequence>
<evidence type="ECO:0000256" key="3">
    <source>
        <dbReference type="ARBA" id="ARBA00022475"/>
    </source>
</evidence>
<keyword evidence="8" id="KW-0449">Lipoprotein</keyword>
<dbReference type="GO" id="GO:0008289">
    <property type="term" value="F:lipid binding"/>
    <property type="evidence" value="ECO:0007669"/>
    <property type="project" value="InterPro"/>
</dbReference>
<keyword evidence="3" id="KW-1003">Cell membrane</keyword>
<evidence type="ECO:0000256" key="9">
    <source>
        <dbReference type="SAM" id="SignalP"/>
    </source>
</evidence>
<keyword evidence="7" id="KW-0325">Glycoprotein</keyword>